<dbReference type="Proteomes" id="UP000238426">
    <property type="component" value="Unassembled WGS sequence"/>
</dbReference>
<dbReference type="PANTHER" id="PTHR10885">
    <property type="entry name" value="ISOPENTENYL-DIPHOSPHATE DELTA-ISOMERASE"/>
    <property type="match status" value="1"/>
</dbReference>
<organism evidence="3 4">
    <name type="scientific">Aurantibacter aestuarii</name>
    <dbReference type="NCBI Taxonomy" id="1266046"/>
    <lineage>
        <taxon>Bacteria</taxon>
        <taxon>Pseudomonadati</taxon>
        <taxon>Bacteroidota</taxon>
        <taxon>Flavobacteriia</taxon>
        <taxon>Flavobacteriales</taxon>
        <taxon>Flavobacteriaceae</taxon>
        <taxon>Aurantibacter</taxon>
    </lineage>
</organism>
<evidence type="ECO:0000313" key="3">
    <source>
        <dbReference type="EMBL" id="PSG88034.1"/>
    </source>
</evidence>
<protein>
    <submittedName>
        <fullName evidence="3">Hydrolase</fullName>
    </submittedName>
</protein>
<dbReference type="SUPFAM" id="SSF55811">
    <property type="entry name" value="Nudix"/>
    <property type="match status" value="1"/>
</dbReference>
<evidence type="ECO:0000313" key="4">
    <source>
        <dbReference type="Proteomes" id="UP000238426"/>
    </source>
</evidence>
<accession>A0A2T1N834</accession>
<dbReference type="InterPro" id="IPR015797">
    <property type="entry name" value="NUDIX_hydrolase-like_dom_sf"/>
</dbReference>
<feature type="domain" description="Nudix hydrolase" evidence="2">
    <location>
        <begin position="30"/>
        <end position="177"/>
    </location>
</feature>
<dbReference type="EMBL" id="PXOQ01000009">
    <property type="protein sequence ID" value="PSG88034.1"/>
    <property type="molecule type" value="Genomic_DNA"/>
</dbReference>
<keyword evidence="4" id="KW-1185">Reference proteome</keyword>
<name>A0A2T1N834_9FLAO</name>
<dbReference type="OrthoDB" id="9786032at2"/>
<gene>
    <name evidence="3" type="ORF">C7H52_06945</name>
</gene>
<dbReference type="PROSITE" id="PS51462">
    <property type="entry name" value="NUDIX"/>
    <property type="match status" value="1"/>
</dbReference>
<dbReference type="Pfam" id="PF00293">
    <property type="entry name" value="NUDIX"/>
    <property type="match status" value="1"/>
</dbReference>
<dbReference type="PROSITE" id="PS00893">
    <property type="entry name" value="NUDIX_BOX"/>
    <property type="match status" value="1"/>
</dbReference>
<dbReference type="InterPro" id="IPR020084">
    <property type="entry name" value="NUDIX_hydrolase_CS"/>
</dbReference>
<dbReference type="PANTHER" id="PTHR10885:SF0">
    <property type="entry name" value="ISOPENTENYL-DIPHOSPHATE DELTA-ISOMERASE"/>
    <property type="match status" value="1"/>
</dbReference>
<dbReference type="GO" id="GO:0016787">
    <property type="term" value="F:hydrolase activity"/>
    <property type="evidence" value="ECO:0007669"/>
    <property type="project" value="UniProtKB-KW"/>
</dbReference>
<dbReference type="Gene3D" id="3.90.79.10">
    <property type="entry name" value="Nucleoside Triphosphate Pyrophosphohydrolase"/>
    <property type="match status" value="1"/>
</dbReference>
<comment type="caution">
    <text evidence="3">The sequence shown here is derived from an EMBL/GenBank/DDBJ whole genome shotgun (WGS) entry which is preliminary data.</text>
</comment>
<evidence type="ECO:0000256" key="1">
    <source>
        <dbReference type="ARBA" id="ARBA00022801"/>
    </source>
</evidence>
<sequence length="185" mass="21053">MADELIDIANKKGQFTGDVALKSEVHKKGLYHHTAHVWLYTLEGEILLQQRAKTKAIHPLLWDVSVAGHVDSGETIKQGALREMKEELGYDLEESDLIKIGVFDCFKSYDFGIIDNEFHNTYIAELKVPISQLTPCKTEVEAIKLVNFKTFENLLSQSKTNLHFIESNKAYYLTVLKTIKQQLAL</sequence>
<keyword evidence="1 3" id="KW-0378">Hydrolase</keyword>
<proteinExistence type="predicted"/>
<dbReference type="InterPro" id="IPR000086">
    <property type="entry name" value="NUDIX_hydrolase_dom"/>
</dbReference>
<dbReference type="RefSeq" id="WP_106463172.1">
    <property type="nucleotide sequence ID" value="NZ_PXOQ01000009.1"/>
</dbReference>
<reference evidence="3 4" key="1">
    <citation type="submission" date="2018-03" db="EMBL/GenBank/DDBJ databases">
        <title>Mesoflavibacter sp. HG37 and Mesoflavibacter sp. HG96 sp.nov., two marine bacteria isolated from seawater of Western Pacific Ocean.</title>
        <authorList>
            <person name="Cheng H."/>
            <person name="Wu Y.-H."/>
            <person name="Guo L.-L."/>
            <person name="Xu X.-W."/>
        </authorList>
    </citation>
    <scope>NUCLEOTIDE SEQUENCE [LARGE SCALE GENOMIC DNA]</scope>
    <source>
        <strain evidence="3 4">KCTC 32269</strain>
    </source>
</reference>
<dbReference type="AlphaFoldDB" id="A0A2T1N834"/>
<dbReference type="CDD" id="cd04692">
    <property type="entry name" value="NUDIX_Hydrolase"/>
    <property type="match status" value="1"/>
</dbReference>
<evidence type="ECO:0000259" key="2">
    <source>
        <dbReference type="PROSITE" id="PS51462"/>
    </source>
</evidence>